<dbReference type="PANTHER" id="PTHR42684:SF3">
    <property type="entry name" value="ADENOSYLMETHIONINE-8-AMINO-7-OXONONANOATE AMINOTRANSFERASE"/>
    <property type="match status" value="1"/>
</dbReference>
<keyword evidence="5 9" id="KW-0949">S-adenosyl-L-methionine</keyword>
<comment type="pathway">
    <text evidence="2 9">Cofactor biosynthesis; biotin biosynthesis; 7,8-diaminononanoate from 8-amino-7-oxononanoate (SAM route): step 1/1.</text>
</comment>
<dbReference type="GO" id="GO:0030170">
    <property type="term" value="F:pyridoxal phosphate binding"/>
    <property type="evidence" value="ECO:0007669"/>
    <property type="project" value="UniProtKB-UniRule"/>
</dbReference>
<feature type="binding site" evidence="9">
    <location>
        <position position="50"/>
    </location>
    <ligand>
        <name>substrate</name>
    </ligand>
</feature>
<comment type="similarity">
    <text evidence="9">Belongs to the class-III pyridoxal-phosphate-dependent aminotransferase family. BioA subfamily.</text>
</comment>
<accession>A0A8J8FAF8</accession>
<dbReference type="HAMAP" id="MF_00834">
    <property type="entry name" value="BioA"/>
    <property type="match status" value="1"/>
</dbReference>
<dbReference type="Gene3D" id="3.40.640.10">
    <property type="entry name" value="Type I PLP-dependent aspartate aminotransferase-like (Major domain)"/>
    <property type="match status" value="1"/>
</dbReference>
<dbReference type="NCBIfam" id="TIGR00508">
    <property type="entry name" value="bioA"/>
    <property type="match status" value="1"/>
</dbReference>
<dbReference type="PANTHER" id="PTHR42684">
    <property type="entry name" value="ADENOSYLMETHIONINE-8-AMINO-7-OXONONANOATE AMINOTRANSFERASE"/>
    <property type="match status" value="1"/>
</dbReference>
<proteinExistence type="inferred from homology"/>
<dbReference type="UniPathway" id="UPA00078">
    <property type="reaction ID" value="UER00160"/>
</dbReference>
<keyword evidence="7 9" id="KW-0663">Pyridoxal phosphate</keyword>
<dbReference type="Gene3D" id="3.90.1150.10">
    <property type="entry name" value="Aspartate Aminotransferase, domain 1"/>
    <property type="match status" value="1"/>
</dbReference>
<dbReference type="InterPro" id="IPR015424">
    <property type="entry name" value="PyrdxlP-dep_Trfase"/>
</dbReference>
<dbReference type="PROSITE" id="PS00600">
    <property type="entry name" value="AA_TRANSFER_CLASS_3"/>
    <property type="match status" value="1"/>
</dbReference>
<name>A0A8J8FAF8_9BACT</name>
<evidence type="ECO:0000256" key="2">
    <source>
        <dbReference type="ARBA" id="ARBA00005063"/>
    </source>
</evidence>
<sequence>MDLIARDRAFVWHPFTPQKDMANPIAITKANGTILYDEQGNTYIDAISSWWVTLHGHAHPYIAQKIYEQALQLEQVIFAGFTHAPAVDLAEKLLDIVPGNCSRIFYSDNGSTATEVALKMAIQYWWNKEGDYAAGQLPKRNKILAFKNAYHGDTFGAMSVSDRSVFTLAFHNLLFEVVFIDTPTAENIAALQTTVQQAAPEIAAFIYEPLVQGAGGMKMYEAVYMDALLHTVKEQDIICIADEVMTGFGRTGKFFASDYLQHTPDIVCLSKGLTGGTMALGATACTDRIYEAYVTDDKLKTFFHGHSFTANPLACTAALASLDLLLQPQTLNAIEWIAAANKHFITQLENAFAQQTKPYRNLRTLGTILAFEIAEGKDEYLNNVGTLITQLNLAQGVYMRPLGNTVYIMPPYCITPAELEKVYATINQLLTNWNK</sequence>
<dbReference type="InterPro" id="IPR049704">
    <property type="entry name" value="Aminotrans_3_PPA_site"/>
</dbReference>
<feature type="binding site" evidence="9">
    <location>
        <position position="150"/>
    </location>
    <ligand>
        <name>substrate</name>
    </ligand>
</feature>
<dbReference type="GO" id="GO:0009102">
    <property type="term" value="P:biotin biosynthetic process"/>
    <property type="evidence" value="ECO:0007669"/>
    <property type="project" value="UniProtKB-UniRule"/>
</dbReference>
<dbReference type="EMBL" id="WHPF01000001">
    <property type="protein sequence ID" value="NNV53952.1"/>
    <property type="molecule type" value="Genomic_DNA"/>
</dbReference>
<dbReference type="SUPFAM" id="SSF53383">
    <property type="entry name" value="PLP-dependent transferases"/>
    <property type="match status" value="1"/>
</dbReference>
<dbReference type="InterPro" id="IPR005815">
    <property type="entry name" value="BioA"/>
</dbReference>
<gene>
    <name evidence="9 10" type="primary">bioA</name>
    <name evidence="10" type="ORF">GD597_00685</name>
</gene>
<evidence type="ECO:0000256" key="6">
    <source>
        <dbReference type="ARBA" id="ARBA00022756"/>
    </source>
</evidence>
<dbReference type="CDD" id="cd00610">
    <property type="entry name" value="OAT_like"/>
    <property type="match status" value="1"/>
</dbReference>
<dbReference type="InterPro" id="IPR015421">
    <property type="entry name" value="PyrdxlP-dep_Trfase_major"/>
</dbReference>
<evidence type="ECO:0000256" key="9">
    <source>
        <dbReference type="HAMAP-Rule" id="MF_00834"/>
    </source>
</evidence>
<dbReference type="GO" id="GO:0004141">
    <property type="term" value="F:dethiobiotin synthase activity"/>
    <property type="evidence" value="ECO:0007669"/>
    <property type="project" value="TreeGrafter"/>
</dbReference>
<keyword evidence="9" id="KW-0963">Cytoplasm</keyword>
<dbReference type="Proteomes" id="UP000598971">
    <property type="component" value="Unassembled WGS sequence"/>
</dbReference>
<evidence type="ECO:0000256" key="8">
    <source>
        <dbReference type="ARBA" id="ARBA00048449"/>
    </source>
</evidence>
<dbReference type="PIRSF" id="PIRSF000521">
    <property type="entry name" value="Transaminase_4ab_Lys_Orn"/>
    <property type="match status" value="1"/>
</dbReference>
<reference evidence="10" key="1">
    <citation type="submission" date="2019-10" db="EMBL/GenBank/DDBJ databases">
        <title>Draft genome sequence of Panacibacter sp. KCS-6.</title>
        <authorList>
            <person name="Yim K.J."/>
        </authorList>
    </citation>
    <scope>NUCLEOTIDE SEQUENCE</scope>
    <source>
        <strain evidence="10">KCS-6</strain>
    </source>
</reference>
<feature type="binding site" evidence="9">
    <location>
        <begin position="110"/>
        <end position="111"/>
    </location>
    <ligand>
        <name>pyridoxal 5'-phosphate</name>
        <dbReference type="ChEBI" id="CHEBI:597326"/>
    </ligand>
</feature>
<dbReference type="EC" id="2.6.1.62" evidence="9"/>
<dbReference type="GO" id="GO:0005737">
    <property type="term" value="C:cytoplasm"/>
    <property type="evidence" value="ECO:0007669"/>
    <property type="project" value="UniProtKB-SubCell"/>
</dbReference>
<dbReference type="GO" id="GO:0051537">
    <property type="term" value="F:2 iron, 2 sulfur cluster binding"/>
    <property type="evidence" value="ECO:0007669"/>
    <property type="project" value="UniProtKB-KW"/>
</dbReference>
<comment type="cofactor">
    <cofactor evidence="1 9">
        <name>pyridoxal 5'-phosphate</name>
        <dbReference type="ChEBI" id="CHEBI:597326"/>
    </cofactor>
</comment>
<dbReference type="NCBIfam" id="NF004624">
    <property type="entry name" value="PRK05964.1"/>
    <property type="match status" value="1"/>
</dbReference>
<feature type="site" description="Participates in the substrate recognition with KAPA and in a stacking interaction with the adenine ring of SAM" evidence="9">
    <location>
        <position position="15"/>
    </location>
</feature>
<keyword evidence="3 9" id="KW-0032">Aminotransferase</keyword>
<feature type="binding site" evidence="9">
    <location>
        <position position="271"/>
    </location>
    <ligand>
        <name>substrate</name>
    </ligand>
</feature>
<comment type="function">
    <text evidence="9">Catalyzes the transfer of the alpha-amino group from S-adenosyl-L-methionine (SAM) to 7-keto-8-aminopelargonic acid (KAPA) to form 7,8-diaminopelargonic acid (DAPA). It is the only aminotransferase known to utilize SAM as an amino donor.</text>
</comment>
<evidence type="ECO:0000256" key="7">
    <source>
        <dbReference type="ARBA" id="ARBA00022898"/>
    </source>
</evidence>
<dbReference type="AlphaFoldDB" id="A0A8J8FAF8"/>
<feature type="binding site" evidence="9">
    <location>
        <position position="242"/>
    </location>
    <ligand>
        <name>pyridoxal 5'-phosphate</name>
        <dbReference type="ChEBI" id="CHEBI:597326"/>
    </ligand>
</feature>
<organism evidence="10 11">
    <name type="scientific">Limnovirga soli</name>
    <dbReference type="NCBI Taxonomy" id="2656915"/>
    <lineage>
        <taxon>Bacteria</taxon>
        <taxon>Pseudomonadati</taxon>
        <taxon>Bacteroidota</taxon>
        <taxon>Chitinophagia</taxon>
        <taxon>Chitinophagales</taxon>
        <taxon>Chitinophagaceae</taxon>
        <taxon>Limnovirga</taxon>
    </lineage>
</organism>
<dbReference type="RefSeq" id="WP_171605867.1">
    <property type="nucleotide sequence ID" value="NZ_WHPF01000001.1"/>
</dbReference>
<evidence type="ECO:0000256" key="5">
    <source>
        <dbReference type="ARBA" id="ARBA00022691"/>
    </source>
</evidence>
<comment type="subcellular location">
    <subcellularLocation>
        <location evidence="9">Cytoplasm</location>
    </subcellularLocation>
</comment>
<protein>
    <recommendedName>
        <fullName evidence="9">Adenosylmethionine-8-amino-7-oxononanoate aminotransferase</fullName>
        <ecNumber evidence="9">2.6.1.62</ecNumber>
    </recommendedName>
    <alternativeName>
        <fullName evidence="9">7,8-diamino-pelargonic acid aminotransferase</fullName>
        <shortName evidence="9">DAPA AT</shortName>
        <shortName evidence="9">DAPA aminotransferase</shortName>
    </alternativeName>
    <alternativeName>
        <fullName evidence="9">7,8-diaminononanoate synthase</fullName>
        <shortName evidence="9">DANS</shortName>
    </alternativeName>
    <alternativeName>
        <fullName evidence="9">Diaminopelargonic acid synthase</fullName>
    </alternativeName>
</protein>
<feature type="binding site" evidence="9">
    <location>
        <position position="400"/>
    </location>
    <ligand>
        <name>substrate</name>
    </ligand>
</feature>
<evidence type="ECO:0000313" key="11">
    <source>
        <dbReference type="Proteomes" id="UP000598971"/>
    </source>
</evidence>
<keyword evidence="6 9" id="KW-0093">Biotin biosynthesis</keyword>
<comment type="subunit">
    <text evidence="9">Homodimer.</text>
</comment>
<keyword evidence="11" id="KW-1185">Reference proteome</keyword>
<evidence type="ECO:0000313" key="10">
    <source>
        <dbReference type="EMBL" id="NNV53952.1"/>
    </source>
</evidence>
<comment type="caution">
    <text evidence="10">The sequence shown here is derived from an EMBL/GenBank/DDBJ whole genome shotgun (WGS) entry which is preliminary data.</text>
</comment>
<evidence type="ECO:0000256" key="4">
    <source>
        <dbReference type="ARBA" id="ARBA00022679"/>
    </source>
</evidence>
<dbReference type="GO" id="GO:0004015">
    <property type="term" value="F:adenosylmethionine-8-amino-7-oxononanoate transaminase activity"/>
    <property type="evidence" value="ECO:0007669"/>
    <property type="project" value="UniProtKB-UniRule"/>
</dbReference>
<feature type="modified residue" description="N6-(pyridoxal phosphate)lysine" evidence="9">
    <location>
        <position position="271"/>
    </location>
</feature>
<keyword evidence="4 9" id="KW-0808">Transferase</keyword>
<feature type="binding site" evidence="9">
    <location>
        <begin position="306"/>
        <end position="307"/>
    </location>
    <ligand>
        <name>pyridoxal 5'-phosphate</name>
        <dbReference type="ChEBI" id="CHEBI:597326"/>
    </ligand>
</feature>
<evidence type="ECO:0000256" key="1">
    <source>
        <dbReference type="ARBA" id="ARBA00001933"/>
    </source>
</evidence>
<dbReference type="InterPro" id="IPR015422">
    <property type="entry name" value="PyrdxlP-dep_Trfase_small"/>
</dbReference>
<dbReference type="InterPro" id="IPR005814">
    <property type="entry name" value="Aminotrans_3"/>
</dbReference>
<evidence type="ECO:0000256" key="3">
    <source>
        <dbReference type="ARBA" id="ARBA00022576"/>
    </source>
</evidence>
<comment type="catalytic activity">
    <reaction evidence="8 9">
        <text>(8S)-8-amino-7-oxononanoate + S-adenosyl-L-methionine = S-adenosyl-4-methylsulfanyl-2-oxobutanoate + (7R,8S)-7,8-diammoniononanoate</text>
        <dbReference type="Rhea" id="RHEA:16861"/>
        <dbReference type="ChEBI" id="CHEBI:16490"/>
        <dbReference type="ChEBI" id="CHEBI:59789"/>
        <dbReference type="ChEBI" id="CHEBI:149468"/>
        <dbReference type="ChEBI" id="CHEBI:149469"/>
        <dbReference type="EC" id="2.6.1.62"/>
    </reaction>
</comment>
<feature type="binding site" evidence="9">
    <location>
        <position position="305"/>
    </location>
    <ligand>
        <name>substrate</name>
    </ligand>
</feature>
<dbReference type="Pfam" id="PF00202">
    <property type="entry name" value="Aminotran_3"/>
    <property type="match status" value="1"/>
</dbReference>